<feature type="transmembrane region" description="Helical" evidence="2">
    <location>
        <begin position="238"/>
        <end position="259"/>
    </location>
</feature>
<evidence type="ECO:0000256" key="2">
    <source>
        <dbReference type="SAM" id="Phobius"/>
    </source>
</evidence>
<gene>
    <name evidence="4" type="ORF">EIP91_004942</name>
</gene>
<dbReference type="Pfam" id="PF20153">
    <property type="entry name" value="DUF6535"/>
    <property type="match status" value="1"/>
</dbReference>
<dbReference type="STRING" id="92696.A0A4R0R7X3"/>
<protein>
    <recommendedName>
        <fullName evidence="3">DUF6535 domain-containing protein</fullName>
    </recommendedName>
</protein>
<keyword evidence="5" id="KW-1185">Reference proteome</keyword>
<feature type="transmembrane region" description="Helical" evidence="2">
    <location>
        <begin position="79"/>
        <end position="96"/>
    </location>
</feature>
<dbReference type="AlphaFoldDB" id="A0A4R0R7X3"/>
<feature type="transmembrane region" description="Helical" evidence="2">
    <location>
        <begin position="146"/>
        <end position="169"/>
    </location>
</feature>
<sequence length="848" mass="92590">MDDRQSVLSDGEDATSISSVDLERGGQSLAVAMKANNAAEARGSGGRTYGASKIWTLYNEKAKTHDNVLVTRINSSMDSILIFAGLFSAVVTAFLIESYQSLNQDPTDVASFYLAQLASEVAQLSGRAAIGPPSQPPPFSVDAQSVAVNILWALSLIASLACALGATLIQSWTTRYQRVVSQSPDVVTRARDRAWYFDGLKQSQMEAFASGVPAVLHLSLFLFLAGLVVFLFPVNHQVAYSAMGAAIGCGAIYAVFIVLDLFVSNSPYQTPFSVAVGFMLTAILVIGFLALVGGVTLAVLGLVLAGFIVMLPFLAVIFIWLGGKTLREEWRDLTSRDTTKLPKAGAWSRYRKHAFQKTQVYNRIMGTPPGNPKQDVKALQWLLEQTTTVTELELFVDGIEVFIEQCLNKPQYAKMVLELGGHDVGTFSAGLGLCIGHLLESCAHSGSEELPLEHRRSRTVSTTRALISIFTHTGSAERIQPIGVANMTPTIVKTILEEDDLPSTRWIEWIDISLWETIASLQHDSDPTIAHHTAYLSCLILHRALSDVAFRIETREVEIYAPENWFITDILSAIQHGGDERLELYELAVTIMLLPHLDERPAGYVVSYTLPEAKPPVSGKKERAGRPIRVSFSKDKTQGGDGVDETEAKLVLVTHDTFKNEATLLALATLLDHVSAGAPVTHADVLARVLSAIAKGSNAKNTHAQLQHDLIQVIQQHHTTPGHSRHAGGSSTSLRALTTRSTVPNIFHLKEAVDDLVSLVETMEEPECLQDAQVVLAQIRKSRPADARHKFQNRKMRPSMQIAVDAEREKRSVVVREIDLMGSSANQRMAENEKHGLSEYPSGSSTTS</sequence>
<evidence type="ECO:0000313" key="4">
    <source>
        <dbReference type="EMBL" id="TCD63791.1"/>
    </source>
</evidence>
<dbReference type="EMBL" id="RWJN01000275">
    <property type="protein sequence ID" value="TCD63791.1"/>
    <property type="molecule type" value="Genomic_DNA"/>
</dbReference>
<keyword evidence="2" id="KW-0812">Transmembrane</keyword>
<dbReference type="InterPro" id="IPR045338">
    <property type="entry name" value="DUF6535"/>
</dbReference>
<feature type="region of interest" description="Disordered" evidence="1">
    <location>
        <begin position="824"/>
        <end position="848"/>
    </location>
</feature>
<feature type="transmembrane region" description="Helical" evidence="2">
    <location>
        <begin position="207"/>
        <end position="232"/>
    </location>
</feature>
<evidence type="ECO:0000313" key="5">
    <source>
        <dbReference type="Proteomes" id="UP000292702"/>
    </source>
</evidence>
<accession>A0A4R0R7X3</accession>
<proteinExistence type="predicted"/>
<keyword evidence="2" id="KW-1133">Transmembrane helix</keyword>
<keyword evidence="2" id="KW-0472">Membrane</keyword>
<dbReference type="Proteomes" id="UP000292702">
    <property type="component" value="Unassembled WGS sequence"/>
</dbReference>
<evidence type="ECO:0000259" key="3">
    <source>
        <dbReference type="Pfam" id="PF20153"/>
    </source>
</evidence>
<feature type="domain" description="DUF6535" evidence="3">
    <location>
        <begin position="55"/>
        <end position="232"/>
    </location>
</feature>
<dbReference type="OrthoDB" id="3269725at2759"/>
<name>A0A4R0R7X3_9APHY</name>
<feature type="transmembrane region" description="Helical" evidence="2">
    <location>
        <begin position="297"/>
        <end position="321"/>
    </location>
</feature>
<organism evidence="4 5">
    <name type="scientific">Steccherinum ochraceum</name>
    <dbReference type="NCBI Taxonomy" id="92696"/>
    <lineage>
        <taxon>Eukaryota</taxon>
        <taxon>Fungi</taxon>
        <taxon>Dikarya</taxon>
        <taxon>Basidiomycota</taxon>
        <taxon>Agaricomycotina</taxon>
        <taxon>Agaricomycetes</taxon>
        <taxon>Polyporales</taxon>
        <taxon>Steccherinaceae</taxon>
        <taxon>Steccherinum</taxon>
    </lineage>
</organism>
<evidence type="ECO:0000256" key="1">
    <source>
        <dbReference type="SAM" id="MobiDB-lite"/>
    </source>
</evidence>
<comment type="caution">
    <text evidence="4">The sequence shown here is derived from an EMBL/GenBank/DDBJ whole genome shotgun (WGS) entry which is preliminary data.</text>
</comment>
<reference evidence="4 5" key="1">
    <citation type="submission" date="2018-11" db="EMBL/GenBank/DDBJ databases">
        <title>Genome assembly of Steccherinum ochraceum LE-BIN_3174, the white-rot fungus of the Steccherinaceae family (The Residual Polyporoid clade, Polyporales, Basidiomycota).</title>
        <authorList>
            <person name="Fedorova T.V."/>
            <person name="Glazunova O.A."/>
            <person name="Landesman E.O."/>
            <person name="Moiseenko K.V."/>
            <person name="Psurtseva N.V."/>
            <person name="Savinova O.S."/>
            <person name="Shakhova N.V."/>
            <person name="Tyazhelova T.V."/>
            <person name="Vasina D.V."/>
        </authorList>
    </citation>
    <scope>NUCLEOTIDE SEQUENCE [LARGE SCALE GENOMIC DNA]</scope>
    <source>
        <strain evidence="4 5">LE-BIN_3174</strain>
    </source>
</reference>
<feature type="transmembrane region" description="Helical" evidence="2">
    <location>
        <begin position="271"/>
        <end position="291"/>
    </location>
</feature>